<reference evidence="1 2" key="1">
    <citation type="submission" date="2020-11" db="EMBL/GenBank/DDBJ databases">
        <title>WGS of Herminiimonas contaminans strain Marseille-Q4544 isolated from planarians Schmidtea mediterranea.</title>
        <authorList>
            <person name="Kangale L."/>
        </authorList>
    </citation>
    <scope>NUCLEOTIDE SEQUENCE [LARGE SCALE GENOMIC DNA]</scope>
    <source>
        <strain evidence="1 2">Marseille-Q4544</strain>
    </source>
</reference>
<evidence type="ECO:0000313" key="1">
    <source>
        <dbReference type="EMBL" id="MBF8177801.1"/>
    </source>
</evidence>
<sequence length="136" mass="15014">MKYALIFEGRIVDVAALPFDVHESMSWVPCPDDCTMSTHEYVDGVVREKVIEPEPPAVPQVISRFQGIAQLHKAGLLDQVNAIMADPATDPLTVIAWNTVQEFRRQSPIILAMAPLLELTDEDLDQLFTLAAGIEG</sequence>
<keyword evidence="2" id="KW-1185">Reference proteome</keyword>
<dbReference type="RefSeq" id="WP_195875352.1">
    <property type="nucleotide sequence ID" value="NZ_JADOEL010000005.1"/>
</dbReference>
<evidence type="ECO:0008006" key="3">
    <source>
        <dbReference type="Google" id="ProtNLM"/>
    </source>
</evidence>
<dbReference type="Proteomes" id="UP000657372">
    <property type="component" value="Unassembled WGS sequence"/>
</dbReference>
<evidence type="ECO:0000313" key="2">
    <source>
        <dbReference type="Proteomes" id="UP000657372"/>
    </source>
</evidence>
<comment type="caution">
    <text evidence="1">The sequence shown here is derived from an EMBL/GenBank/DDBJ whole genome shotgun (WGS) entry which is preliminary data.</text>
</comment>
<name>A0ABS0ESI4_9BURK</name>
<protein>
    <recommendedName>
        <fullName evidence="3">Protein required for attachment to host cells</fullName>
    </recommendedName>
</protein>
<dbReference type="EMBL" id="JADOEL010000005">
    <property type="protein sequence ID" value="MBF8177801.1"/>
    <property type="molecule type" value="Genomic_DNA"/>
</dbReference>
<accession>A0ABS0ESI4</accession>
<organism evidence="1 2">
    <name type="scientific">Herminiimonas contaminans</name>
    <dbReference type="NCBI Taxonomy" id="1111140"/>
    <lineage>
        <taxon>Bacteria</taxon>
        <taxon>Pseudomonadati</taxon>
        <taxon>Pseudomonadota</taxon>
        <taxon>Betaproteobacteria</taxon>
        <taxon>Burkholderiales</taxon>
        <taxon>Oxalobacteraceae</taxon>
        <taxon>Herminiimonas</taxon>
    </lineage>
</organism>
<gene>
    <name evidence="1" type="ORF">IXC47_08925</name>
</gene>
<proteinExistence type="predicted"/>